<dbReference type="RefSeq" id="WP_136410952.1">
    <property type="nucleotide sequence ID" value="NZ_CP039393.1"/>
</dbReference>
<dbReference type="Proteomes" id="UP000297031">
    <property type="component" value="Chromosome"/>
</dbReference>
<feature type="transmembrane region" description="Helical" evidence="1">
    <location>
        <begin position="34"/>
        <end position="56"/>
    </location>
</feature>
<keyword evidence="3" id="KW-1185">Reference proteome</keyword>
<reference evidence="2 3" key="1">
    <citation type="submission" date="2019-02" db="EMBL/GenBank/DDBJ databases">
        <title>Isolation and identification of novel species under the genus Muribaculum.</title>
        <authorList>
            <person name="Miyake S."/>
            <person name="Ding Y."/>
            <person name="Low A."/>
            <person name="Soh M."/>
            <person name="Seedorf H."/>
        </authorList>
    </citation>
    <scope>NUCLEOTIDE SEQUENCE [LARGE SCALE GENOMIC DNA]</scope>
    <source>
        <strain evidence="2 3">TLL-A4</strain>
    </source>
</reference>
<name>A0A4V1D1V7_9BACT</name>
<dbReference type="AlphaFoldDB" id="A0A4V1D1V7"/>
<evidence type="ECO:0000256" key="1">
    <source>
        <dbReference type="SAM" id="Phobius"/>
    </source>
</evidence>
<sequence length="71" mass="7854">MENNHGRQPADTHDRIELRSDKVRHIIGTRPPAAVRYGTLIVVVVMALIMIAAAIIPYSPDGTTLLQRLLP</sequence>
<keyword evidence="1" id="KW-1133">Transmembrane helix</keyword>
<keyword evidence="1" id="KW-0812">Transmembrane</keyword>
<accession>A0A4V1D1V7</accession>
<protein>
    <submittedName>
        <fullName evidence="2">Uncharacterized protein</fullName>
    </submittedName>
</protein>
<evidence type="ECO:0000313" key="3">
    <source>
        <dbReference type="Proteomes" id="UP000297031"/>
    </source>
</evidence>
<evidence type="ECO:0000313" key="2">
    <source>
        <dbReference type="EMBL" id="QCD36548.1"/>
    </source>
</evidence>
<keyword evidence="1" id="KW-0472">Membrane</keyword>
<proteinExistence type="predicted"/>
<dbReference type="KEGG" id="mgod:E7746_11975"/>
<dbReference type="EMBL" id="CP039393">
    <property type="protein sequence ID" value="QCD36548.1"/>
    <property type="molecule type" value="Genomic_DNA"/>
</dbReference>
<gene>
    <name evidence="2" type="ORF">E7746_11975</name>
</gene>
<organism evidence="2 3">
    <name type="scientific">Muribaculum gordoncarteri</name>
    <dbReference type="NCBI Taxonomy" id="2530390"/>
    <lineage>
        <taxon>Bacteria</taxon>
        <taxon>Pseudomonadati</taxon>
        <taxon>Bacteroidota</taxon>
        <taxon>Bacteroidia</taxon>
        <taxon>Bacteroidales</taxon>
        <taxon>Muribaculaceae</taxon>
        <taxon>Muribaculum</taxon>
    </lineage>
</organism>